<evidence type="ECO:0000256" key="6">
    <source>
        <dbReference type="SAM" id="MobiDB-lite"/>
    </source>
</evidence>
<feature type="region of interest" description="Disordered" evidence="6">
    <location>
        <begin position="819"/>
        <end position="840"/>
    </location>
</feature>
<evidence type="ECO:0000256" key="1">
    <source>
        <dbReference type="ARBA" id="ARBA00001974"/>
    </source>
</evidence>
<dbReference type="Proteomes" id="UP000245802">
    <property type="component" value="Chromosome"/>
</dbReference>
<dbReference type="KEGG" id="gog:C1280_06660"/>
<keyword evidence="4" id="KW-0274">FAD</keyword>
<dbReference type="OrthoDB" id="9787779at2"/>
<evidence type="ECO:0000259" key="8">
    <source>
        <dbReference type="Pfam" id="PF06439"/>
    </source>
</evidence>
<dbReference type="InterPro" id="IPR010496">
    <property type="entry name" value="AL/BT2_dom"/>
</dbReference>
<dbReference type="InterPro" id="IPR007867">
    <property type="entry name" value="GMC_OxRtase_C"/>
</dbReference>
<dbReference type="Pfam" id="PF05199">
    <property type="entry name" value="GMC_oxred_C"/>
    <property type="match status" value="1"/>
</dbReference>
<evidence type="ECO:0000256" key="3">
    <source>
        <dbReference type="ARBA" id="ARBA00022630"/>
    </source>
</evidence>
<evidence type="ECO:0000259" key="7">
    <source>
        <dbReference type="Pfam" id="PF05199"/>
    </source>
</evidence>
<evidence type="ECO:0000313" key="9">
    <source>
        <dbReference type="EMBL" id="AWM36732.1"/>
    </source>
</evidence>
<evidence type="ECO:0000256" key="5">
    <source>
        <dbReference type="ARBA" id="ARBA00023002"/>
    </source>
</evidence>
<keyword evidence="3" id="KW-0285">Flavoprotein</keyword>
<dbReference type="Gene3D" id="2.60.120.560">
    <property type="entry name" value="Exo-inulinase, domain 1"/>
    <property type="match status" value="1"/>
</dbReference>
<accession>A0A2Z3GXJ8</accession>
<keyword evidence="5" id="KW-0560">Oxidoreductase</keyword>
<dbReference type="SUPFAM" id="SSF51905">
    <property type="entry name" value="FAD/NAD(P)-binding domain"/>
    <property type="match status" value="1"/>
</dbReference>
<dbReference type="InterPro" id="IPR036188">
    <property type="entry name" value="FAD/NAD-bd_sf"/>
</dbReference>
<dbReference type="PANTHER" id="PTHR42784">
    <property type="entry name" value="PYRANOSE 2-OXIDASE"/>
    <property type="match status" value="1"/>
</dbReference>
<dbReference type="AlphaFoldDB" id="A0A2Z3GXJ8"/>
<proteinExistence type="inferred from homology"/>
<sequence length="862" mass="93263">MAVSKLVDSGQPFVNEPDIQRTTFAVDAPGRFFCNTWDEAVSAQQGRPFDVVIVGSGMYGGYLAAKLYEFGGDLPEADRPRVLVLESGPFLLAEHIQNLTGMGDAFDLPARDLIDEATQGRGDKIDPGRLFVRHHRCVGGKSPFWGGWAPRLTEEDLAQWPAEVREYLLQAGRPDGYEYVEREIGARPTADFMSGKLLDALLARVRESLPGDPRLAFVDDAPIAVLGQSPGSGLFSMDKFSSLALLLSAVRDDIGRAKNKGGDAARRLFLVPNAEVLRLETQSGAVRQVVAALRDFAEPENRSRARVVRLDVQPGAVVVLAGNTVNSTRLALNSFPRPRQMSPTGELMGRNLMAHVRSNFIWKVDRKKLIGDTVLGTNLQTAALHVQGAANTAKGRGRFHFQFYAAPNMDTNAFPGASNNPEEFLYRMVPSVEEYERMLKAQEGLGTRIVVGIRTCGETFGDKTTPVDTSNAVSWMNVSPFGGAGDDVYVEGGREVRVPKAFANLVETAADRQVRDAQDGAAFALIERLTGLPTGAAGSRDPAAPVELIAENKDRIGTTFHDSGTLWLGADPAASVTDVNGRFHHVANAACVDQAIFPTVGSANPVPTGLALARKAARAIIDRHRPAPPPAGGEAGFEPLYKGDFAADGWKYAGPRFDGQVPFFDVQVGGPVLGAGVGSPFFDSVLGVLWFSKRTFRDFVLRLEWRTFDGAANAGVLLRAPEPAQLDADHFYNSAVEVQIDERGFAFDATNPGNSFYGSPLHRTGAVYGLFPARSWAAKRVNSRVPGRDAYWNLFEITLRGPNVEVRLNGQIVSGGTLQNPLPAGAANAPNTDPARKRSDGFLGLQCHTEVVQFRNIRVKTL</sequence>
<evidence type="ECO:0000313" key="10">
    <source>
        <dbReference type="Proteomes" id="UP000245802"/>
    </source>
</evidence>
<comment type="similarity">
    <text evidence="2">Belongs to the GMC oxidoreductase family.</text>
</comment>
<protein>
    <submittedName>
        <fullName evidence="9">DUF1080 domain-containing protein</fullName>
    </submittedName>
</protein>
<evidence type="ECO:0000256" key="4">
    <source>
        <dbReference type="ARBA" id="ARBA00022827"/>
    </source>
</evidence>
<dbReference type="PANTHER" id="PTHR42784:SF1">
    <property type="entry name" value="PYRANOSE 2-OXIDASE"/>
    <property type="match status" value="1"/>
</dbReference>
<keyword evidence="10" id="KW-1185">Reference proteome</keyword>
<feature type="domain" description="3-keto-alpha-glucoside-1,2-lyase/3-keto-2-hydroxy-glucal hydratase" evidence="8">
    <location>
        <begin position="687"/>
        <end position="860"/>
    </location>
</feature>
<dbReference type="GO" id="GO:0016614">
    <property type="term" value="F:oxidoreductase activity, acting on CH-OH group of donors"/>
    <property type="evidence" value="ECO:0007669"/>
    <property type="project" value="InterPro"/>
</dbReference>
<dbReference type="Gene3D" id="3.50.50.60">
    <property type="entry name" value="FAD/NAD(P)-binding domain"/>
    <property type="match status" value="2"/>
</dbReference>
<comment type="cofactor">
    <cofactor evidence="1">
        <name>FAD</name>
        <dbReference type="ChEBI" id="CHEBI:57692"/>
    </cofactor>
</comment>
<feature type="domain" description="Glucose-methanol-choline oxidoreductase C-terminal" evidence="7">
    <location>
        <begin position="527"/>
        <end position="613"/>
    </location>
</feature>
<dbReference type="Pfam" id="PF06439">
    <property type="entry name" value="3keto-disac_hyd"/>
    <property type="match status" value="1"/>
</dbReference>
<dbReference type="InterPro" id="IPR051473">
    <property type="entry name" value="P2Ox-like"/>
</dbReference>
<evidence type="ECO:0000256" key="2">
    <source>
        <dbReference type="ARBA" id="ARBA00010790"/>
    </source>
</evidence>
<name>A0A2Z3GXJ8_9BACT</name>
<reference evidence="9 10" key="1">
    <citation type="submission" date="2018-01" db="EMBL/GenBank/DDBJ databases">
        <title>G. obscuriglobus.</title>
        <authorList>
            <person name="Franke J."/>
            <person name="Blomberg W."/>
            <person name="Selmecki A."/>
        </authorList>
    </citation>
    <scope>NUCLEOTIDE SEQUENCE [LARGE SCALE GENOMIC DNA]</scope>
    <source>
        <strain evidence="9 10">DSM 5831</strain>
    </source>
</reference>
<organism evidence="9 10">
    <name type="scientific">Gemmata obscuriglobus</name>
    <dbReference type="NCBI Taxonomy" id="114"/>
    <lineage>
        <taxon>Bacteria</taxon>
        <taxon>Pseudomonadati</taxon>
        <taxon>Planctomycetota</taxon>
        <taxon>Planctomycetia</taxon>
        <taxon>Gemmatales</taxon>
        <taxon>Gemmataceae</taxon>
        <taxon>Gemmata</taxon>
    </lineage>
</organism>
<dbReference type="EMBL" id="CP025958">
    <property type="protein sequence ID" value="AWM36732.1"/>
    <property type="molecule type" value="Genomic_DNA"/>
</dbReference>
<gene>
    <name evidence="9" type="ORF">C1280_06660</name>
</gene>
<dbReference type="RefSeq" id="WP_010034899.1">
    <property type="nucleotide sequence ID" value="NZ_CP025958.1"/>
</dbReference>
<dbReference type="GO" id="GO:0016787">
    <property type="term" value="F:hydrolase activity"/>
    <property type="evidence" value="ECO:0007669"/>
    <property type="project" value="InterPro"/>
</dbReference>
<feature type="compositionally biased region" description="Low complexity" evidence="6">
    <location>
        <begin position="820"/>
        <end position="831"/>
    </location>
</feature>